<evidence type="ECO:0000256" key="4">
    <source>
        <dbReference type="ARBA" id="ARBA00022673"/>
    </source>
</evidence>
<dbReference type="InterPro" id="IPR036465">
    <property type="entry name" value="vWFA_dom_sf"/>
</dbReference>
<comment type="caution">
    <text evidence="17">The sequence shown here is derived from an EMBL/GenBank/DDBJ whole genome shotgun (WGS) entry which is preliminary data.</text>
</comment>
<evidence type="ECO:0000256" key="11">
    <source>
        <dbReference type="ARBA" id="ARBA00023136"/>
    </source>
</evidence>
<dbReference type="STRING" id="10195.A0A3M7T756"/>
<keyword evidence="11 15" id="KW-0472">Membrane</keyword>
<evidence type="ECO:0000313" key="18">
    <source>
        <dbReference type="Proteomes" id="UP000276133"/>
    </source>
</evidence>
<evidence type="ECO:0000256" key="13">
    <source>
        <dbReference type="ARBA" id="ARBA00023303"/>
    </source>
</evidence>
<dbReference type="PANTHER" id="PTHR10166:SF37">
    <property type="entry name" value="STOLID, ISOFORM H"/>
    <property type="match status" value="1"/>
</dbReference>
<dbReference type="PROSITE" id="PS50234">
    <property type="entry name" value="VWFA"/>
    <property type="match status" value="1"/>
</dbReference>
<evidence type="ECO:0000256" key="14">
    <source>
        <dbReference type="SAM" id="MobiDB-lite"/>
    </source>
</evidence>
<evidence type="ECO:0000256" key="12">
    <source>
        <dbReference type="ARBA" id="ARBA00023180"/>
    </source>
</evidence>
<keyword evidence="3" id="KW-0109">Calcium transport</keyword>
<feature type="domain" description="VWFA" evidence="16">
    <location>
        <begin position="558"/>
        <end position="610"/>
    </location>
</feature>
<evidence type="ECO:0000256" key="8">
    <source>
        <dbReference type="ARBA" id="ARBA00022882"/>
    </source>
</evidence>
<evidence type="ECO:0000256" key="3">
    <source>
        <dbReference type="ARBA" id="ARBA00022568"/>
    </source>
</evidence>
<evidence type="ECO:0000256" key="9">
    <source>
        <dbReference type="ARBA" id="ARBA00022989"/>
    </source>
</evidence>
<evidence type="ECO:0000256" key="6">
    <source>
        <dbReference type="ARBA" id="ARBA00022729"/>
    </source>
</evidence>
<keyword evidence="18" id="KW-1185">Reference proteome</keyword>
<keyword evidence="2" id="KW-0813">Transport</keyword>
<keyword evidence="5 15" id="KW-0812">Transmembrane</keyword>
<keyword evidence="12" id="KW-0325">Glycoprotein</keyword>
<protein>
    <submittedName>
        <fullName evidence="17">Voltage-dependent calcium channel subunit alpha-2 delta-3</fullName>
    </submittedName>
</protein>
<comment type="subcellular location">
    <subcellularLocation>
        <location evidence="1">Membrane</location>
        <topology evidence="1">Single-pass type I membrane protein</topology>
    </subcellularLocation>
</comment>
<keyword evidence="4" id="KW-0107">Calcium channel</keyword>
<evidence type="ECO:0000313" key="17">
    <source>
        <dbReference type="EMBL" id="RNA43658.1"/>
    </source>
</evidence>
<feature type="region of interest" description="Disordered" evidence="14">
    <location>
        <begin position="109"/>
        <end position="140"/>
    </location>
</feature>
<dbReference type="OrthoDB" id="10054666at2759"/>
<gene>
    <name evidence="17" type="ORF">BpHYR1_031943</name>
</gene>
<dbReference type="GO" id="GO:0005891">
    <property type="term" value="C:voltage-gated calcium channel complex"/>
    <property type="evidence" value="ECO:0007669"/>
    <property type="project" value="TreeGrafter"/>
</dbReference>
<feature type="compositionally biased region" description="Polar residues" evidence="14">
    <location>
        <begin position="109"/>
        <end position="138"/>
    </location>
</feature>
<evidence type="ECO:0000256" key="2">
    <source>
        <dbReference type="ARBA" id="ARBA00022448"/>
    </source>
</evidence>
<feature type="region of interest" description="Disordered" evidence="14">
    <location>
        <begin position="361"/>
        <end position="383"/>
    </location>
</feature>
<keyword evidence="8" id="KW-0851">Voltage-gated channel</keyword>
<keyword evidence="9 15" id="KW-1133">Transmembrane helix</keyword>
<dbReference type="InterPro" id="IPR002035">
    <property type="entry name" value="VWF_A"/>
</dbReference>
<proteinExistence type="predicted"/>
<dbReference type="Proteomes" id="UP000276133">
    <property type="component" value="Unassembled WGS sequence"/>
</dbReference>
<evidence type="ECO:0000256" key="5">
    <source>
        <dbReference type="ARBA" id="ARBA00022692"/>
    </source>
</evidence>
<keyword evidence="10" id="KW-0406">Ion transport</keyword>
<evidence type="ECO:0000259" key="16">
    <source>
        <dbReference type="PROSITE" id="PS50234"/>
    </source>
</evidence>
<evidence type="ECO:0000256" key="7">
    <source>
        <dbReference type="ARBA" id="ARBA00022837"/>
    </source>
</evidence>
<keyword evidence="13" id="KW-0407">Ion channel</keyword>
<dbReference type="EMBL" id="REGN01000196">
    <property type="protein sequence ID" value="RNA43658.1"/>
    <property type="molecule type" value="Genomic_DNA"/>
</dbReference>
<feature type="transmembrane region" description="Helical" evidence="15">
    <location>
        <begin position="66"/>
        <end position="84"/>
    </location>
</feature>
<keyword evidence="7" id="KW-0106">Calcium</keyword>
<dbReference type="PANTHER" id="PTHR10166">
    <property type="entry name" value="VOLTAGE-DEPENDENT CALCIUM CHANNEL SUBUNIT ALPHA-2/DELTA-RELATED"/>
    <property type="match status" value="1"/>
</dbReference>
<reference evidence="17 18" key="1">
    <citation type="journal article" date="2018" name="Sci. Rep.">
        <title>Genomic signatures of local adaptation to the degree of environmental predictability in rotifers.</title>
        <authorList>
            <person name="Franch-Gras L."/>
            <person name="Hahn C."/>
            <person name="Garcia-Roger E.M."/>
            <person name="Carmona M.J."/>
            <person name="Serra M."/>
            <person name="Gomez A."/>
        </authorList>
    </citation>
    <scope>NUCLEOTIDE SEQUENCE [LARGE SCALE GENOMIC DNA]</scope>
    <source>
        <strain evidence="17">HYR1</strain>
    </source>
</reference>
<evidence type="ECO:0000256" key="15">
    <source>
        <dbReference type="SAM" id="Phobius"/>
    </source>
</evidence>
<keyword evidence="6" id="KW-0732">Signal</keyword>
<dbReference type="AlphaFoldDB" id="A0A3M7T756"/>
<evidence type="ECO:0000256" key="10">
    <source>
        <dbReference type="ARBA" id="ARBA00023065"/>
    </source>
</evidence>
<name>A0A3M7T756_BRAPC</name>
<evidence type="ECO:0000256" key="1">
    <source>
        <dbReference type="ARBA" id="ARBA00004479"/>
    </source>
</evidence>
<dbReference type="InterPro" id="IPR051173">
    <property type="entry name" value="Ca_channel_alpha-2/delta"/>
</dbReference>
<accession>A0A3M7T756</accession>
<dbReference type="Pfam" id="PF08399">
    <property type="entry name" value="VWA_N"/>
    <property type="match status" value="1"/>
</dbReference>
<dbReference type="SUPFAM" id="SSF53300">
    <property type="entry name" value="vWA-like"/>
    <property type="match status" value="1"/>
</dbReference>
<sequence>MSFPHTSLIRLDLPFGCIPRIAKWLFFPSNVVQIGQAHSLNTDITMKSVFLAKCLKYFYKFKKKHIIIVCIKLILLSLVAVLLADYRAEPEPDRLPLRTTRRGYLRKTLSTSARPAVKSSTGQADANKQNPSAGSATASVPKPFNYSSESLNQTHADMFKDWIDSKSTELYELSLNYSGFKLLNATYNVQLRKDAKFAWINFTEMIINISQTISQVLHHKTLIVKNLTDMVEQTFDEYRSDSGRVKQSASYAYYDAKSPKTFCDVQKAAANHSTEAEDLEEEVASSGAMEVATGPVNVTRKHRVKQKVNRSEGMGFRKRHNVKLDDELDLFDLLDDEIEFDYMPRQFGKVKRHLHNRSDECPLSGTVHGHVKKEKRSVNRENGVRRGKLRRPGLVRRPKNQTTTKAATTTTKSPANDYYYDFMEKSNDLDTYDYTAVEYALKGKIPFWNVSCINRTYDENFKAFKKGINRNQSTIHVPTNVYRQDLDINMTAYWTEQLDKHFKKNYDQDNEIFWQYFCSSNGLYRRFPGAYWNVPIYEDFFDCRLQSWYIMAAASSKDVLILLDVSGSMTGLKLEIAKKLIEAIMDTLSDNDFFNILLFSDESINSLGIF</sequence>
<dbReference type="Gene3D" id="3.40.50.410">
    <property type="entry name" value="von Willebrand factor, type A domain"/>
    <property type="match status" value="1"/>
</dbReference>
<dbReference type="InterPro" id="IPR013608">
    <property type="entry name" value="VWA_N"/>
</dbReference>
<organism evidence="17 18">
    <name type="scientific">Brachionus plicatilis</name>
    <name type="common">Marine rotifer</name>
    <name type="synonym">Brachionus muelleri</name>
    <dbReference type="NCBI Taxonomy" id="10195"/>
    <lineage>
        <taxon>Eukaryota</taxon>
        <taxon>Metazoa</taxon>
        <taxon>Spiralia</taxon>
        <taxon>Gnathifera</taxon>
        <taxon>Rotifera</taxon>
        <taxon>Eurotatoria</taxon>
        <taxon>Monogononta</taxon>
        <taxon>Pseudotrocha</taxon>
        <taxon>Ploima</taxon>
        <taxon>Brachionidae</taxon>
        <taxon>Brachionus</taxon>
    </lineage>
</organism>
<dbReference type="GO" id="GO:0005245">
    <property type="term" value="F:voltage-gated calcium channel activity"/>
    <property type="evidence" value="ECO:0007669"/>
    <property type="project" value="TreeGrafter"/>
</dbReference>